<dbReference type="Proteomes" id="UP000502248">
    <property type="component" value="Chromosome"/>
</dbReference>
<dbReference type="AlphaFoldDB" id="A0A7Z2ZKG5"/>
<organism evidence="3 4">
    <name type="scientific">Cohnella herbarum</name>
    <dbReference type="NCBI Taxonomy" id="2728023"/>
    <lineage>
        <taxon>Bacteria</taxon>
        <taxon>Bacillati</taxon>
        <taxon>Bacillota</taxon>
        <taxon>Bacilli</taxon>
        <taxon>Bacillales</taxon>
        <taxon>Paenibacillaceae</taxon>
        <taxon>Cohnella</taxon>
    </lineage>
</organism>
<dbReference type="PANTHER" id="PTHR43569">
    <property type="entry name" value="AMIDOHYDROLASE"/>
    <property type="match status" value="1"/>
</dbReference>
<keyword evidence="4" id="KW-1185">Reference proteome</keyword>
<protein>
    <submittedName>
        <fullName evidence="3">Amidohydrolase family protein</fullName>
    </submittedName>
</protein>
<dbReference type="Pfam" id="PF04909">
    <property type="entry name" value="Amidohydro_2"/>
    <property type="match status" value="1"/>
</dbReference>
<dbReference type="SUPFAM" id="SSF51556">
    <property type="entry name" value="Metallo-dependent hydrolases"/>
    <property type="match status" value="1"/>
</dbReference>
<evidence type="ECO:0000313" key="3">
    <source>
        <dbReference type="EMBL" id="QJD83166.1"/>
    </source>
</evidence>
<proteinExistence type="inferred from homology"/>
<name>A0A7Z2ZKG5_9BACL</name>
<dbReference type="InterPro" id="IPR032466">
    <property type="entry name" value="Metal_Hydrolase"/>
</dbReference>
<evidence type="ECO:0000256" key="1">
    <source>
        <dbReference type="ARBA" id="ARBA00038310"/>
    </source>
</evidence>
<keyword evidence="3" id="KW-0378">Hydrolase</keyword>
<feature type="domain" description="Amidohydrolase-related" evidence="2">
    <location>
        <begin position="4"/>
        <end position="275"/>
    </location>
</feature>
<dbReference type="InterPro" id="IPR052350">
    <property type="entry name" value="Metallo-dep_Lactonases"/>
</dbReference>
<dbReference type="PANTHER" id="PTHR43569:SF2">
    <property type="entry name" value="AMIDOHYDROLASE-RELATED DOMAIN-CONTAINING PROTEIN"/>
    <property type="match status" value="1"/>
</dbReference>
<reference evidence="3 4" key="1">
    <citation type="submission" date="2020-04" db="EMBL/GenBank/DDBJ databases">
        <title>Genome sequencing of novel species.</title>
        <authorList>
            <person name="Heo J."/>
            <person name="Kim S.-J."/>
            <person name="Kim J.-S."/>
            <person name="Hong S.-B."/>
            <person name="Kwon S.-W."/>
        </authorList>
    </citation>
    <scope>NUCLEOTIDE SEQUENCE [LARGE SCALE GENOMIC DNA]</scope>
    <source>
        <strain evidence="3 4">MFER-1</strain>
    </source>
</reference>
<sequence>MRMDAHQHYWKIERNDYGWITPSIPLLYRDYLPEHLAPHLKDHRLDGTIVVQAAPTVAETEYLLSLADSDDTIIGVVGWLDLNDPNHRTHYERFRRHSKFVGFRVMIQEMPDANAILEPHFVEALCSYAEESVPIDLLVLSHQLEPLAKLLELVPGLRGVVNHIAKPLISEEIVEPWYSQMQDIAKHPNIYCKLSGMVTEADHRNWKPEQLVPYIRRMLDLFGSDRVMFGSDWPVCLLAGSYDEVVDVLELALPASWGQNEREKLYGGNAKEFYQR</sequence>
<dbReference type="RefSeq" id="WP_169279463.1">
    <property type="nucleotide sequence ID" value="NZ_CP051680.1"/>
</dbReference>
<dbReference type="EMBL" id="CP051680">
    <property type="protein sequence ID" value="QJD83166.1"/>
    <property type="molecule type" value="Genomic_DNA"/>
</dbReference>
<accession>A0A7Z2ZKG5</accession>
<dbReference type="KEGG" id="cheb:HH215_08265"/>
<dbReference type="Gene3D" id="3.20.20.140">
    <property type="entry name" value="Metal-dependent hydrolases"/>
    <property type="match status" value="1"/>
</dbReference>
<evidence type="ECO:0000259" key="2">
    <source>
        <dbReference type="Pfam" id="PF04909"/>
    </source>
</evidence>
<dbReference type="InterPro" id="IPR006680">
    <property type="entry name" value="Amidohydro-rel"/>
</dbReference>
<evidence type="ECO:0000313" key="4">
    <source>
        <dbReference type="Proteomes" id="UP000502248"/>
    </source>
</evidence>
<gene>
    <name evidence="3" type="ORF">HH215_08265</name>
</gene>
<comment type="similarity">
    <text evidence="1">Belongs to the metallo-dependent hydrolases superfamily.</text>
</comment>
<dbReference type="GO" id="GO:0016787">
    <property type="term" value="F:hydrolase activity"/>
    <property type="evidence" value="ECO:0007669"/>
    <property type="project" value="UniProtKB-KW"/>
</dbReference>